<dbReference type="CDD" id="cd00212">
    <property type="entry name" value="PTS_IIB_glc"/>
    <property type="match status" value="1"/>
</dbReference>
<feature type="transmembrane region" description="Helical" evidence="12">
    <location>
        <begin position="132"/>
        <end position="152"/>
    </location>
</feature>
<evidence type="ECO:0000313" key="15">
    <source>
        <dbReference type="EMBL" id="SFP95437.1"/>
    </source>
</evidence>
<dbReference type="PROSITE" id="PS01035">
    <property type="entry name" value="PTS_EIIB_TYPE_1_CYS"/>
    <property type="match status" value="1"/>
</dbReference>
<dbReference type="SUPFAM" id="SSF55604">
    <property type="entry name" value="Glucose permease domain IIB"/>
    <property type="match status" value="1"/>
</dbReference>
<dbReference type="Pfam" id="PF00367">
    <property type="entry name" value="PTS_EIIB"/>
    <property type="match status" value="1"/>
</dbReference>
<evidence type="ECO:0000259" key="14">
    <source>
        <dbReference type="PROSITE" id="PS51103"/>
    </source>
</evidence>
<feature type="transmembrane region" description="Helical" evidence="12">
    <location>
        <begin position="306"/>
        <end position="322"/>
    </location>
</feature>
<dbReference type="GO" id="GO:0008982">
    <property type="term" value="F:protein-N(PI)-phosphohistidine-sugar phosphotransferase activity"/>
    <property type="evidence" value="ECO:0007669"/>
    <property type="project" value="InterPro"/>
</dbReference>
<dbReference type="RefSeq" id="WP_092478982.1">
    <property type="nucleotide sequence ID" value="NZ_FOXW01000001.1"/>
</dbReference>
<dbReference type="EMBL" id="FOXW01000001">
    <property type="protein sequence ID" value="SFP95437.1"/>
    <property type="molecule type" value="Genomic_DNA"/>
</dbReference>
<dbReference type="GO" id="GO:0009401">
    <property type="term" value="P:phosphoenolpyruvate-dependent sugar phosphotransferase system"/>
    <property type="evidence" value="ECO:0007669"/>
    <property type="project" value="UniProtKB-KW"/>
</dbReference>
<keyword evidence="4" id="KW-0762">Sugar transport</keyword>
<evidence type="ECO:0000256" key="3">
    <source>
        <dbReference type="ARBA" id="ARBA00022475"/>
    </source>
</evidence>
<feature type="transmembrane region" description="Helical" evidence="12">
    <location>
        <begin position="233"/>
        <end position="254"/>
    </location>
</feature>
<evidence type="ECO:0000313" key="16">
    <source>
        <dbReference type="Proteomes" id="UP000199136"/>
    </source>
</evidence>
<keyword evidence="7 12" id="KW-0812">Transmembrane</keyword>
<evidence type="ECO:0000256" key="6">
    <source>
        <dbReference type="ARBA" id="ARBA00022683"/>
    </source>
</evidence>
<feature type="transmembrane region" description="Helical" evidence="12">
    <location>
        <begin position="91"/>
        <end position="112"/>
    </location>
</feature>
<dbReference type="InterPro" id="IPR013013">
    <property type="entry name" value="PTS_EIIC_1"/>
</dbReference>
<dbReference type="PANTHER" id="PTHR30009">
    <property type="entry name" value="CYTOCHROME C-TYPE SYNTHESIS PROTEIN AND PTS TRANSMEMBRANE COMPONENT"/>
    <property type="match status" value="1"/>
</dbReference>
<dbReference type="InterPro" id="IPR001996">
    <property type="entry name" value="PTS_IIB_1"/>
</dbReference>
<dbReference type="PROSITE" id="PS51098">
    <property type="entry name" value="PTS_EIIB_TYPE_1"/>
    <property type="match status" value="1"/>
</dbReference>
<accession>A0A1I5UK64</accession>
<dbReference type="GO" id="GO:0090563">
    <property type="term" value="F:protein-phosphocysteine-sugar phosphotransferase activity"/>
    <property type="evidence" value="ECO:0007669"/>
    <property type="project" value="TreeGrafter"/>
</dbReference>
<dbReference type="PROSITE" id="PS51103">
    <property type="entry name" value="PTS_EIIC_TYPE_1"/>
    <property type="match status" value="1"/>
</dbReference>
<dbReference type="InterPro" id="IPR018113">
    <property type="entry name" value="PTrfase_EIIB_Cys"/>
</dbReference>
<feature type="transmembrane region" description="Helical" evidence="12">
    <location>
        <begin position="164"/>
        <end position="193"/>
    </location>
</feature>
<evidence type="ECO:0000256" key="11">
    <source>
        <dbReference type="PROSITE-ProRule" id="PRU00421"/>
    </source>
</evidence>
<protein>
    <submittedName>
        <fullName evidence="15">PTS system maltose-specific IIB component, Glc family /PTS system maltose-specific IIC component, Glc family</fullName>
    </submittedName>
</protein>
<keyword evidence="3" id="KW-1003">Cell membrane</keyword>
<dbReference type="NCBIfam" id="TIGR02005">
    <property type="entry name" value="PTS-IIBC-alpha"/>
    <property type="match status" value="1"/>
</dbReference>
<name>A0A1I5UK64_9LACT</name>
<keyword evidence="5" id="KW-0808">Transferase</keyword>
<keyword evidence="2" id="KW-0813">Transport</keyword>
<dbReference type="Proteomes" id="UP000199136">
    <property type="component" value="Unassembled WGS sequence"/>
</dbReference>
<feature type="domain" description="PTS EIIB type-1" evidence="13">
    <location>
        <begin position="455"/>
        <end position="534"/>
    </location>
</feature>
<evidence type="ECO:0000256" key="12">
    <source>
        <dbReference type="SAM" id="Phobius"/>
    </source>
</evidence>
<feature type="transmembrane region" description="Helical" evidence="12">
    <location>
        <begin position="384"/>
        <end position="406"/>
    </location>
</feature>
<feature type="active site" description="Phosphocysteine intermediate; for EIIB activity" evidence="11">
    <location>
        <position position="477"/>
    </location>
</feature>
<feature type="transmembrane region" description="Helical" evidence="12">
    <location>
        <begin position="58"/>
        <end position="79"/>
    </location>
</feature>
<gene>
    <name evidence="15" type="ORF">SAMN04488506_0029</name>
</gene>
<evidence type="ECO:0000256" key="2">
    <source>
        <dbReference type="ARBA" id="ARBA00022448"/>
    </source>
</evidence>
<dbReference type="Pfam" id="PF02378">
    <property type="entry name" value="PTS_EIIC"/>
    <property type="match status" value="1"/>
</dbReference>
<evidence type="ECO:0000256" key="7">
    <source>
        <dbReference type="ARBA" id="ARBA00022692"/>
    </source>
</evidence>
<evidence type="ECO:0000256" key="10">
    <source>
        <dbReference type="ARBA" id="ARBA00023136"/>
    </source>
</evidence>
<dbReference type="NCBIfam" id="TIGR00826">
    <property type="entry name" value="EIIB_glc"/>
    <property type="match status" value="1"/>
</dbReference>
<comment type="subcellular location">
    <subcellularLocation>
        <location evidence="1">Cell membrane</location>
        <topology evidence="1">Multi-pass membrane protein</topology>
    </subcellularLocation>
</comment>
<dbReference type="PANTHER" id="PTHR30009:SF12">
    <property type="entry name" value="PHOSPHOTRANSFERASE IIC COMPONENT GLVC"/>
    <property type="match status" value="1"/>
</dbReference>
<dbReference type="InterPro" id="IPR036878">
    <property type="entry name" value="Glu_permease_IIB"/>
</dbReference>
<dbReference type="Gene3D" id="3.30.1360.60">
    <property type="entry name" value="Glucose permease domain IIB"/>
    <property type="match status" value="1"/>
</dbReference>
<dbReference type="InterPro" id="IPR003352">
    <property type="entry name" value="PTS_EIIC"/>
</dbReference>
<evidence type="ECO:0000259" key="13">
    <source>
        <dbReference type="PROSITE" id="PS51098"/>
    </source>
</evidence>
<dbReference type="GO" id="GO:0016301">
    <property type="term" value="F:kinase activity"/>
    <property type="evidence" value="ECO:0007669"/>
    <property type="project" value="UniProtKB-KW"/>
</dbReference>
<dbReference type="OrthoDB" id="9764327at2"/>
<dbReference type="AlphaFoldDB" id="A0A1I5UK64"/>
<dbReference type="STRING" id="82801.SAMN04488506_0029"/>
<feature type="transmembrane region" description="Helical" evidence="12">
    <location>
        <begin position="12"/>
        <end position="32"/>
    </location>
</feature>
<proteinExistence type="predicted"/>
<feature type="transmembrane region" description="Helical" evidence="12">
    <location>
        <begin position="199"/>
        <end position="221"/>
    </location>
</feature>
<dbReference type="GO" id="GO:0005886">
    <property type="term" value="C:plasma membrane"/>
    <property type="evidence" value="ECO:0007669"/>
    <property type="project" value="UniProtKB-SubCell"/>
</dbReference>
<dbReference type="InterPro" id="IPR010975">
    <property type="entry name" value="PTS_IIBC_a_glc"/>
</dbReference>
<evidence type="ECO:0000256" key="1">
    <source>
        <dbReference type="ARBA" id="ARBA00004651"/>
    </source>
</evidence>
<sequence length="534" mass="58502">MMEKLQRFGGAMFTPVLLFAFAGIMIALSSLATNELIIGNLAAEGTVWTRIWEILEGGAWVVFDHMELLFVIGLPIGLAKKANARAALESLIIYLTFNTFVSGMIEFFGLTFNVDFSQEVGGESGLTMIAGIKTLDTNIVGAIVIAGIAVWIHDRYFEKKLPDWLGIFQGSALVIIVGFFLMIPVAGLVSWIWPMVQGGISSLQTFLSSSGTFGIWLYVFLERLLIPTGLHHFIYQPFAYGPAIVEGGTTAYWLENLSTFASSTASMKTLFPEAGFTFHNYSKIFAPLGIAAAFYATANPDKKKKTLALIVPITLTAVLAGITEPIEFTFLFIAPPLFLLHSVLAATLSSTAYMVGLSSDMGGGLIRSIAQFIIPMSTNHMDQILIWLGVGLTFSAIYFFSFRYFILKFDYKTPGRELDAEVKMYSKKEFKDKMANSKARKTSAIQSVKGANQYTPQAAQYLEALGGKENIESVTNCATRLRVKVKDTQLLAPDADFKEVGAHGVVKNGNSIQVIIGLDVPQVRDQVDNLLLNQ</sequence>
<evidence type="ECO:0000256" key="5">
    <source>
        <dbReference type="ARBA" id="ARBA00022679"/>
    </source>
</evidence>
<keyword evidence="16" id="KW-1185">Reference proteome</keyword>
<keyword evidence="9 12" id="KW-1133">Transmembrane helix</keyword>
<keyword evidence="8" id="KW-0418">Kinase</keyword>
<organism evidence="15 16">
    <name type="scientific">Desemzia incerta</name>
    <dbReference type="NCBI Taxonomy" id="82801"/>
    <lineage>
        <taxon>Bacteria</taxon>
        <taxon>Bacillati</taxon>
        <taxon>Bacillota</taxon>
        <taxon>Bacilli</taxon>
        <taxon>Lactobacillales</taxon>
        <taxon>Carnobacteriaceae</taxon>
        <taxon>Desemzia</taxon>
    </lineage>
</organism>
<keyword evidence="6" id="KW-0598">Phosphotransferase system</keyword>
<evidence type="ECO:0000256" key="8">
    <source>
        <dbReference type="ARBA" id="ARBA00022777"/>
    </source>
</evidence>
<feature type="domain" description="PTS EIIC type-1" evidence="14">
    <location>
        <begin position="1"/>
        <end position="418"/>
    </location>
</feature>
<evidence type="ECO:0000256" key="4">
    <source>
        <dbReference type="ARBA" id="ARBA00022597"/>
    </source>
</evidence>
<feature type="transmembrane region" description="Helical" evidence="12">
    <location>
        <begin position="274"/>
        <end position="294"/>
    </location>
</feature>
<evidence type="ECO:0000256" key="9">
    <source>
        <dbReference type="ARBA" id="ARBA00022989"/>
    </source>
</evidence>
<reference evidence="15 16" key="1">
    <citation type="submission" date="2016-10" db="EMBL/GenBank/DDBJ databases">
        <authorList>
            <person name="de Groot N.N."/>
        </authorList>
    </citation>
    <scope>NUCLEOTIDE SEQUENCE [LARGE SCALE GENOMIC DNA]</scope>
    <source>
        <strain evidence="15 16">DSM 20581</strain>
    </source>
</reference>
<keyword evidence="10 12" id="KW-0472">Membrane</keyword>
<dbReference type="InterPro" id="IPR050429">
    <property type="entry name" value="PTS_Glucose_EIICBA"/>
</dbReference>